<proteinExistence type="predicted"/>
<accession>A0A1Y1M6V6</accession>
<evidence type="ECO:0000313" key="2">
    <source>
        <dbReference type="EMBL" id="JAV81463.1"/>
    </source>
</evidence>
<evidence type="ECO:0000259" key="1">
    <source>
        <dbReference type="PROSITE" id="PS50878"/>
    </source>
</evidence>
<name>A0A1Y1M6V6_PHOPY</name>
<organism evidence="2">
    <name type="scientific">Photinus pyralis</name>
    <name type="common">Common eastern firefly</name>
    <name type="synonym">Lampyris pyralis</name>
    <dbReference type="NCBI Taxonomy" id="7054"/>
    <lineage>
        <taxon>Eukaryota</taxon>
        <taxon>Metazoa</taxon>
        <taxon>Ecdysozoa</taxon>
        <taxon>Arthropoda</taxon>
        <taxon>Hexapoda</taxon>
        <taxon>Insecta</taxon>
        <taxon>Pterygota</taxon>
        <taxon>Neoptera</taxon>
        <taxon>Endopterygota</taxon>
        <taxon>Coleoptera</taxon>
        <taxon>Polyphaga</taxon>
        <taxon>Elateriformia</taxon>
        <taxon>Elateroidea</taxon>
        <taxon>Lampyridae</taxon>
        <taxon>Lampyrinae</taxon>
        <taxon>Photinus</taxon>
    </lineage>
</organism>
<dbReference type="PANTHER" id="PTHR33332">
    <property type="entry name" value="REVERSE TRANSCRIPTASE DOMAIN-CONTAINING PROTEIN"/>
    <property type="match status" value="1"/>
</dbReference>
<dbReference type="AlphaFoldDB" id="A0A1Y1M6V6"/>
<sequence length="345" mass="40091">MLLAIFNYIGFGDSAINLFSSYLKHRSQMVKCNNNISEPRVVFKGVPQGSILGPTLFLIYTSALCKQLKHCNIHMYADDTQIYHSFCHTELHEAFEKINYDLKVTRDFCQKHALQLNPTKCNAMLFSNKLTKSQMPRMHINNLAIPFVDKCKNLGVILDTSLRFRPHVTMCIQRAFLNLRLLFPHKFYLSTSIKLMLCNSLVLSHFAHCSPVYSSCITHDTTHSIQRVQNSCLRFVYGISKYDHITHKLKDANWLSMTSRRHLQNAVLFHKIISDKRPPYLYNKIRFRTDIHNLNLRHRGLLTIPQHKTALFERSFSYTIAVMYNALPSPLKSLPTTYTIVFCRD</sequence>
<dbReference type="InterPro" id="IPR000477">
    <property type="entry name" value="RT_dom"/>
</dbReference>
<dbReference type="GO" id="GO:0071897">
    <property type="term" value="P:DNA biosynthetic process"/>
    <property type="evidence" value="ECO:0007669"/>
    <property type="project" value="UniProtKB-ARBA"/>
</dbReference>
<protein>
    <recommendedName>
        <fullName evidence="1">Reverse transcriptase domain-containing protein</fullName>
    </recommendedName>
</protein>
<dbReference type="SUPFAM" id="SSF56672">
    <property type="entry name" value="DNA/RNA polymerases"/>
    <property type="match status" value="1"/>
</dbReference>
<dbReference type="EMBL" id="GEZM01038972">
    <property type="protein sequence ID" value="JAV81463.1"/>
    <property type="molecule type" value="Transcribed_RNA"/>
</dbReference>
<reference evidence="2" key="1">
    <citation type="journal article" date="2016" name="Sci. Rep.">
        <title>Molecular characterization of firefly nuptial gifts: a multi-omics approach sheds light on postcopulatory sexual selection.</title>
        <authorList>
            <person name="Al-Wathiqui N."/>
            <person name="Fallon T.R."/>
            <person name="South A."/>
            <person name="Weng J.K."/>
            <person name="Lewis S.M."/>
        </authorList>
    </citation>
    <scope>NUCLEOTIDE SEQUENCE</scope>
</reference>
<dbReference type="InterPro" id="IPR043502">
    <property type="entry name" value="DNA/RNA_pol_sf"/>
</dbReference>
<feature type="domain" description="Reverse transcriptase" evidence="1">
    <location>
        <begin position="1"/>
        <end position="158"/>
    </location>
</feature>
<dbReference type="PROSITE" id="PS50878">
    <property type="entry name" value="RT_POL"/>
    <property type="match status" value="1"/>
</dbReference>
<dbReference type="Pfam" id="PF00078">
    <property type="entry name" value="RVT_1"/>
    <property type="match status" value="1"/>
</dbReference>